<evidence type="ECO:0000313" key="3">
    <source>
        <dbReference type="Proteomes" id="UP000019335"/>
    </source>
</evidence>
<gene>
    <name evidence="2" type="ORF">Naga_100023g12</name>
</gene>
<proteinExistence type="predicted"/>
<feature type="region of interest" description="Disordered" evidence="1">
    <location>
        <begin position="1"/>
        <end position="20"/>
    </location>
</feature>
<sequence length="669" mass="72566">MKKGHHRGADQGSYSSFIKAPTPYFNNNPYSSGVKDKDSSRQVIVSSSHGALDIPVINTFLDEGTGDIFNLNEESTGQERQTQHVGAGNGITRNFCKRTLMPQCQQQPRRLSCCGEEIQTSSHAHSFTIARTLATDGSSSKRLGVPHICSQRRAPKEDHISATLASQASLRGSQKFMSPTTKNSNFSGAIVRANGHEGPENAPGYTSTHVPDLRSEVTDVTGDKHKVIRRDRLHCAKLPHSMSTADVTLSTPPNSLLTSSPSRCLEISSSGTGRIANNDGDNGLPAACDSKLQRQMWHQRSSSVAHSPTGCGLHRSPPARCDYEAYGFRNLGSVGGRTSRSVSAPIKIQGKGVIPHSSQHGGRISTSSGLLCQLREGSLNILANMGIMTPPKPPHELNLSYPSEQSLTLAQKNYKCDVTDMDSLKGSRAPEIEYNLDESDNLRLSIRASDVIEGSRRHNGRDNAEESLDQSVASTRFQHWNLPHPPCSGSEVPEPYVSESTAVAASECARTALKMIVRRIMDAQGKGHEAAHGEVRNFIEGGGLEALTRGVGTLDHDPGTAFNLLYILRVLTMDTEARKRLVTDPEGHVLLGHVPAIMQRHKRSAPIFRDGLGIINTLLEDPVTSKISVNITLTSVTLAMVREVHQSAMPGSREEKLCTDFLRHANSAI</sequence>
<reference evidence="2 3" key="1">
    <citation type="journal article" date="2014" name="Mol. Plant">
        <title>Chromosome Scale Genome Assembly and Transcriptome Profiling of Nannochloropsis gaditana in Nitrogen Depletion.</title>
        <authorList>
            <person name="Corteggiani Carpinelli E."/>
            <person name="Telatin A."/>
            <person name="Vitulo N."/>
            <person name="Forcato C."/>
            <person name="D'Angelo M."/>
            <person name="Schiavon R."/>
            <person name="Vezzi A."/>
            <person name="Giacometti G.M."/>
            <person name="Morosinotto T."/>
            <person name="Valle G."/>
        </authorList>
    </citation>
    <scope>NUCLEOTIDE SEQUENCE [LARGE SCALE GENOMIC DNA]</scope>
    <source>
        <strain evidence="2 3">B-31</strain>
    </source>
</reference>
<protein>
    <submittedName>
        <fullName evidence="2">Uncharacterized protein</fullName>
    </submittedName>
</protein>
<accession>W7T870</accession>
<keyword evidence="3" id="KW-1185">Reference proteome</keyword>
<name>W7T870_9STRA</name>
<dbReference type="AlphaFoldDB" id="W7T870"/>
<dbReference type="Proteomes" id="UP000019335">
    <property type="component" value="Unassembled WGS sequence"/>
</dbReference>
<comment type="caution">
    <text evidence="2">The sequence shown here is derived from an EMBL/GenBank/DDBJ whole genome shotgun (WGS) entry which is preliminary data.</text>
</comment>
<evidence type="ECO:0000313" key="2">
    <source>
        <dbReference type="EMBL" id="EWM22627.1"/>
    </source>
</evidence>
<organism evidence="2 3">
    <name type="scientific">Nannochloropsis gaditana</name>
    <dbReference type="NCBI Taxonomy" id="72520"/>
    <lineage>
        <taxon>Eukaryota</taxon>
        <taxon>Sar</taxon>
        <taxon>Stramenopiles</taxon>
        <taxon>Ochrophyta</taxon>
        <taxon>Eustigmatophyceae</taxon>
        <taxon>Eustigmatales</taxon>
        <taxon>Monodopsidaceae</taxon>
        <taxon>Nannochloropsis</taxon>
    </lineage>
</organism>
<dbReference type="EMBL" id="AZIL01002132">
    <property type="protein sequence ID" value="EWM22627.1"/>
    <property type="molecule type" value="Genomic_DNA"/>
</dbReference>
<evidence type="ECO:0000256" key="1">
    <source>
        <dbReference type="SAM" id="MobiDB-lite"/>
    </source>
</evidence>